<dbReference type="KEGG" id="psuf:A1sIA56_02175"/>
<evidence type="ECO:0000313" key="1">
    <source>
        <dbReference type="EMBL" id="ASY15727.1"/>
    </source>
</evidence>
<name>A0A249KG32_9ACTN</name>
<dbReference type="InterPro" id="IPR053913">
    <property type="entry name" value="NADAR-DarT1"/>
</dbReference>
<organism evidence="1 2">
    <name type="scientific">Candidatus Planktophila sulfonica</name>
    <dbReference type="NCBI Taxonomy" id="1884904"/>
    <lineage>
        <taxon>Bacteria</taxon>
        <taxon>Bacillati</taxon>
        <taxon>Actinomycetota</taxon>
        <taxon>Actinomycetes</taxon>
        <taxon>Candidatus Nanopelagicales</taxon>
        <taxon>Candidatus Nanopelagicaceae</taxon>
        <taxon>Candidatus Planktophila</taxon>
    </lineage>
</organism>
<dbReference type="Pfam" id="PF22397">
    <property type="entry name" value="NADAR-DarT1"/>
    <property type="match status" value="1"/>
</dbReference>
<dbReference type="Proteomes" id="UP000217215">
    <property type="component" value="Chromosome"/>
</dbReference>
<evidence type="ECO:0000313" key="2">
    <source>
        <dbReference type="Proteomes" id="UP000217215"/>
    </source>
</evidence>
<dbReference type="RefSeq" id="WP_095673322.1">
    <property type="nucleotide sequence ID" value="NZ_CP016773.1"/>
</dbReference>
<dbReference type="OrthoDB" id="3255715at2"/>
<dbReference type="EMBL" id="CP016773">
    <property type="protein sequence ID" value="ASY15727.1"/>
    <property type="molecule type" value="Genomic_DNA"/>
</dbReference>
<protein>
    <submittedName>
        <fullName evidence="1">Uncharacterized protein</fullName>
    </submittedName>
</protein>
<reference evidence="1 2" key="1">
    <citation type="submission" date="2016-07" db="EMBL/GenBank/DDBJ databases">
        <title>High microdiversification within the ubiquitous acI lineage of Actinobacteria.</title>
        <authorList>
            <person name="Neuenschwander S.M."/>
            <person name="Salcher M."/>
            <person name="Ghai R."/>
            <person name="Pernthaler J."/>
        </authorList>
    </citation>
    <scope>NUCLEOTIDE SEQUENCE [LARGE SCALE GENOMIC DNA]</scope>
    <source>
        <strain evidence="1">MMS-IA-56</strain>
    </source>
</reference>
<sequence>MTARIIFRPKQGEEEILFTEELVEFQWVPGLAISQGRKSVINLHEAAISKHGIQRILEISTRSQNELGISLSAFNLQVSIAGRNYPVEAVYQASKVFQNGGPFLDLMSASALDSKKDLRLKNSGELIGFRFENQDWPLTTSPNFYDYLYIRALIENVNRRKLLQFDAFSDIAFNQNTLNSKVGKSFNCQARSAAIYVSLLGKMDEDTILKWLVSSSQEMRVQPDQLDLF</sequence>
<dbReference type="AlphaFoldDB" id="A0A249KG32"/>
<keyword evidence="2" id="KW-1185">Reference proteome</keyword>
<proteinExistence type="predicted"/>
<gene>
    <name evidence="1" type="ORF">A1sIA56_02175</name>
</gene>
<accession>A0A249KG32</accession>